<protein>
    <recommendedName>
        <fullName evidence="3">NmrA-like domain-containing protein</fullName>
    </recommendedName>
</protein>
<comment type="caution">
    <text evidence="4">The sequence shown here is derived from an EMBL/GenBank/DDBJ whole genome shotgun (WGS) entry which is preliminary data.</text>
</comment>
<dbReference type="PANTHER" id="PTHR42748">
    <property type="entry name" value="NITROGEN METABOLITE REPRESSION PROTEIN NMRA FAMILY MEMBER"/>
    <property type="match status" value="1"/>
</dbReference>
<sequence length="320" mass="33706">MSTSTESTTIQSAGGDKGRTVLVFGATGQQGGAVAAALLSNGWSVRSLVRDPSSGKAKDLASLGVTLFAGDLADPTSIQAAMKGVHGVFSVQPSSGQGAAYGITDEQEVRYGKAVADLALAEGVRHLVYTSIAISGAGPTGMGHFDSKLEIEDHVRNLDLPSTIVRPASFMELLLLPGMGLDEGAYNFFLRPDQAGQVIAVRDIGKIVAAIFADPERFTGRTIEIASDELTGKDIGEKLTHAAGRPIQYHRFPDALLEENAFLGRLADLFDEGRLAANADIAALEREFGKLTRFDEWLAGPGKPLLRAATETKGVAVALR</sequence>
<dbReference type="CDD" id="cd05251">
    <property type="entry name" value="NmrA_like_SDR_a"/>
    <property type="match status" value="1"/>
</dbReference>
<organism evidence="4 5">
    <name type="scientific">Aureimonas endophytica</name>
    <dbReference type="NCBI Taxonomy" id="2027858"/>
    <lineage>
        <taxon>Bacteria</taxon>
        <taxon>Pseudomonadati</taxon>
        <taxon>Pseudomonadota</taxon>
        <taxon>Alphaproteobacteria</taxon>
        <taxon>Hyphomicrobiales</taxon>
        <taxon>Aurantimonadaceae</taxon>
        <taxon>Aureimonas</taxon>
    </lineage>
</organism>
<dbReference type="SUPFAM" id="SSF51735">
    <property type="entry name" value="NAD(P)-binding Rossmann-fold domains"/>
    <property type="match status" value="1"/>
</dbReference>
<dbReference type="PANTHER" id="PTHR42748:SF7">
    <property type="entry name" value="NMRA LIKE REDOX SENSOR 1-RELATED"/>
    <property type="match status" value="1"/>
</dbReference>
<dbReference type="Proteomes" id="UP000644699">
    <property type="component" value="Unassembled WGS sequence"/>
</dbReference>
<gene>
    <name evidence="4" type="ORF">GCM10011390_26650</name>
</gene>
<evidence type="ECO:0000256" key="1">
    <source>
        <dbReference type="ARBA" id="ARBA00006328"/>
    </source>
</evidence>
<reference evidence="4" key="1">
    <citation type="journal article" date="2014" name="Int. J. Syst. Evol. Microbiol.">
        <title>Complete genome sequence of Corynebacterium casei LMG S-19264T (=DSM 44701T), isolated from a smear-ripened cheese.</title>
        <authorList>
            <consortium name="US DOE Joint Genome Institute (JGI-PGF)"/>
            <person name="Walter F."/>
            <person name="Albersmeier A."/>
            <person name="Kalinowski J."/>
            <person name="Ruckert C."/>
        </authorList>
    </citation>
    <scope>NUCLEOTIDE SEQUENCE</scope>
    <source>
        <strain evidence="4">CGMCC 1.15367</strain>
    </source>
</reference>
<comment type="similarity">
    <text evidence="1">Belongs to the NmrA-type oxidoreductase family.</text>
</comment>
<dbReference type="Gene3D" id="3.40.50.720">
    <property type="entry name" value="NAD(P)-binding Rossmann-like Domain"/>
    <property type="match status" value="1"/>
</dbReference>
<dbReference type="RefSeq" id="WP_188909163.1">
    <property type="nucleotide sequence ID" value="NZ_BMIQ01000003.1"/>
</dbReference>
<accession>A0A916ZNJ5</accession>
<dbReference type="Gene3D" id="3.90.25.10">
    <property type="entry name" value="UDP-galactose 4-epimerase, domain 1"/>
    <property type="match status" value="1"/>
</dbReference>
<evidence type="ECO:0000259" key="3">
    <source>
        <dbReference type="Pfam" id="PF05368"/>
    </source>
</evidence>
<feature type="domain" description="NmrA-like" evidence="3">
    <location>
        <begin position="19"/>
        <end position="292"/>
    </location>
</feature>
<dbReference type="InterPro" id="IPR008030">
    <property type="entry name" value="NmrA-like"/>
</dbReference>
<dbReference type="Pfam" id="PF05368">
    <property type="entry name" value="NmrA"/>
    <property type="match status" value="1"/>
</dbReference>
<dbReference type="InterPro" id="IPR036291">
    <property type="entry name" value="NAD(P)-bd_dom_sf"/>
</dbReference>
<keyword evidence="2" id="KW-0521">NADP</keyword>
<keyword evidence="5" id="KW-1185">Reference proteome</keyword>
<reference evidence="4" key="2">
    <citation type="submission" date="2020-09" db="EMBL/GenBank/DDBJ databases">
        <authorList>
            <person name="Sun Q."/>
            <person name="Zhou Y."/>
        </authorList>
    </citation>
    <scope>NUCLEOTIDE SEQUENCE</scope>
    <source>
        <strain evidence="4">CGMCC 1.15367</strain>
    </source>
</reference>
<evidence type="ECO:0000313" key="5">
    <source>
        <dbReference type="Proteomes" id="UP000644699"/>
    </source>
</evidence>
<dbReference type="AlphaFoldDB" id="A0A916ZNJ5"/>
<dbReference type="InterPro" id="IPR051164">
    <property type="entry name" value="NmrA-like_oxidored"/>
</dbReference>
<evidence type="ECO:0000256" key="2">
    <source>
        <dbReference type="ARBA" id="ARBA00022857"/>
    </source>
</evidence>
<dbReference type="EMBL" id="BMIQ01000003">
    <property type="protein sequence ID" value="GGE06212.1"/>
    <property type="molecule type" value="Genomic_DNA"/>
</dbReference>
<proteinExistence type="inferred from homology"/>
<name>A0A916ZNJ5_9HYPH</name>
<evidence type="ECO:0000313" key="4">
    <source>
        <dbReference type="EMBL" id="GGE06212.1"/>
    </source>
</evidence>